<dbReference type="GO" id="GO:0004523">
    <property type="term" value="F:RNA-DNA hybrid ribonuclease activity"/>
    <property type="evidence" value="ECO:0007669"/>
    <property type="project" value="InterPro"/>
</dbReference>
<dbReference type="Gene3D" id="3.30.420.10">
    <property type="entry name" value="Ribonuclease H-like superfamily/Ribonuclease H"/>
    <property type="match status" value="1"/>
</dbReference>
<dbReference type="InterPro" id="IPR052929">
    <property type="entry name" value="RNase_H-like_EbsB-rel"/>
</dbReference>
<dbReference type="SUPFAM" id="SSF53098">
    <property type="entry name" value="Ribonuclease H-like"/>
    <property type="match status" value="1"/>
</dbReference>
<feature type="domain" description="RNase H type-1" evidence="1">
    <location>
        <begin position="216"/>
        <end position="291"/>
    </location>
</feature>
<accession>A0A6A3B6U3</accession>
<evidence type="ECO:0008006" key="5">
    <source>
        <dbReference type="Google" id="ProtNLM"/>
    </source>
</evidence>
<evidence type="ECO:0000313" key="3">
    <source>
        <dbReference type="EMBL" id="KAE8712121.1"/>
    </source>
</evidence>
<keyword evidence="4" id="KW-1185">Reference proteome</keyword>
<name>A0A6A3B6U3_HIBSY</name>
<gene>
    <name evidence="3" type="ORF">F3Y22_tig00110264pilonHSYRG00352</name>
</gene>
<evidence type="ECO:0000259" key="1">
    <source>
        <dbReference type="Pfam" id="PF13456"/>
    </source>
</evidence>
<protein>
    <recommendedName>
        <fullName evidence="5">Reverse transcriptase zinc-binding domain-containing protein</fullName>
    </recommendedName>
</protein>
<evidence type="ECO:0000313" key="4">
    <source>
        <dbReference type="Proteomes" id="UP000436088"/>
    </source>
</evidence>
<organism evidence="3 4">
    <name type="scientific">Hibiscus syriacus</name>
    <name type="common">Rose of Sharon</name>
    <dbReference type="NCBI Taxonomy" id="106335"/>
    <lineage>
        <taxon>Eukaryota</taxon>
        <taxon>Viridiplantae</taxon>
        <taxon>Streptophyta</taxon>
        <taxon>Embryophyta</taxon>
        <taxon>Tracheophyta</taxon>
        <taxon>Spermatophyta</taxon>
        <taxon>Magnoliopsida</taxon>
        <taxon>eudicotyledons</taxon>
        <taxon>Gunneridae</taxon>
        <taxon>Pentapetalae</taxon>
        <taxon>rosids</taxon>
        <taxon>malvids</taxon>
        <taxon>Malvales</taxon>
        <taxon>Malvaceae</taxon>
        <taxon>Malvoideae</taxon>
        <taxon>Hibiscus</taxon>
    </lineage>
</organism>
<dbReference type="PANTHER" id="PTHR47074">
    <property type="entry name" value="BNAC02G40300D PROTEIN"/>
    <property type="match status" value="1"/>
</dbReference>
<dbReference type="InterPro" id="IPR002156">
    <property type="entry name" value="RNaseH_domain"/>
</dbReference>
<dbReference type="PANTHER" id="PTHR47074:SF75">
    <property type="entry name" value="RNASE H TYPE-1 DOMAIN-CONTAINING PROTEIN"/>
    <property type="match status" value="1"/>
</dbReference>
<dbReference type="GO" id="GO:0003676">
    <property type="term" value="F:nucleic acid binding"/>
    <property type="evidence" value="ECO:0007669"/>
    <property type="project" value="InterPro"/>
</dbReference>
<proteinExistence type="predicted"/>
<feature type="domain" description="Reverse transcriptase zinc-binding" evidence="2">
    <location>
        <begin position="16"/>
        <end position="89"/>
    </location>
</feature>
<dbReference type="Proteomes" id="UP000436088">
    <property type="component" value="Unassembled WGS sequence"/>
</dbReference>
<dbReference type="Pfam" id="PF13456">
    <property type="entry name" value="RVT_3"/>
    <property type="match status" value="1"/>
</dbReference>
<reference evidence="3" key="1">
    <citation type="submission" date="2019-09" db="EMBL/GenBank/DDBJ databases">
        <title>Draft genome information of white flower Hibiscus syriacus.</title>
        <authorList>
            <person name="Kim Y.-M."/>
        </authorList>
    </citation>
    <scope>NUCLEOTIDE SEQUENCE [LARGE SCALE GENOMIC DNA]</scope>
    <source>
        <strain evidence="3">YM2019G1</strain>
    </source>
</reference>
<dbReference type="EMBL" id="VEPZ02000902">
    <property type="protein sequence ID" value="KAE8712121.1"/>
    <property type="molecule type" value="Genomic_DNA"/>
</dbReference>
<comment type="caution">
    <text evidence="3">The sequence shown here is derived from an EMBL/GenBank/DDBJ whole genome shotgun (WGS) entry which is preliminary data.</text>
</comment>
<dbReference type="Pfam" id="PF13966">
    <property type="entry name" value="zf-RVT"/>
    <property type="match status" value="1"/>
</dbReference>
<dbReference type="InterPro" id="IPR012337">
    <property type="entry name" value="RNaseH-like_sf"/>
</dbReference>
<sequence>MAKSQSITHLQYPSGRADFDWKTLIWQGIAPYKVEAFAWRVLLRRVPVRSELVKRGVMTVSESCCPLCNECEESVTHLFFSCGIVWKVWGGFLEVWEVSSVLPNDPKDFFMAWKELLPAVYKCRIVWGIIPQAVIWSVWLHRNDLVFNGKKPDVRQIKFAAKVRVVCWLEAKFKGAPFTKEDFLADLSRATDTILKKMGLVLCSWSPPPVGTFKFNVDGAFKADESVGGIGGILRNDAGKLLFSFSNLIGSVSPLLAEALAIEHTLELTTASTWLNNFKVVIESDCEVMVKVDLTCVPRGCNALVDWFAKKALG</sequence>
<dbReference type="AlphaFoldDB" id="A0A6A3B6U3"/>
<dbReference type="InterPro" id="IPR026960">
    <property type="entry name" value="RVT-Znf"/>
</dbReference>
<dbReference type="CDD" id="cd06222">
    <property type="entry name" value="RNase_H_like"/>
    <property type="match status" value="1"/>
</dbReference>
<dbReference type="InterPro" id="IPR044730">
    <property type="entry name" value="RNase_H-like_dom_plant"/>
</dbReference>
<evidence type="ECO:0000259" key="2">
    <source>
        <dbReference type="Pfam" id="PF13966"/>
    </source>
</evidence>
<dbReference type="InterPro" id="IPR036397">
    <property type="entry name" value="RNaseH_sf"/>
</dbReference>